<evidence type="ECO:0008006" key="13">
    <source>
        <dbReference type="Google" id="ProtNLM"/>
    </source>
</evidence>
<evidence type="ECO:0000256" key="8">
    <source>
        <dbReference type="ARBA" id="ARBA00023136"/>
    </source>
</evidence>
<feature type="transmembrane region" description="Helical" evidence="11">
    <location>
        <begin position="99"/>
        <end position="121"/>
    </location>
</feature>
<keyword evidence="8 11" id="KW-0472">Membrane</keyword>
<gene>
    <name evidence="12" type="ORF">METZ01_LOCUS212778</name>
</gene>
<dbReference type="GO" id="GO:0016020">
    <property type="term" value="C:membrane"/>
    <property type="evidence" value="ECO:0007669"/>
    <property type="project" value="UniProtKB-SubCell"/>
</dbReference>
<keyword evidence="7" id="KW-0443">Lipid metabolism</keyword>
<comment type="subcellular location">
    <subcellularLocation>
        <location evidence="1">Membrane</location>
        <topology evidence="1">Multi-pass membrane protein</topology>
    </subcellularLocation>
</comment>
<feature type="transmembrane region" description="Helical" evidence="11">
    <location>
        <begin position="71"/>
        <end position="87"/>
    </location>
</feature>
<keyword evidence="6 11" id="KW-1133">Transmembrane helix</keyword>
<evidence type="ECO:0000313" key="12">
    <source>
        <dbReference type="EMBL" id="SVB59924.1"/>
    </source>
</evidence>
<evidence type="ECO:0000256" key="10">
    <source>
        <dbReference type="ARBA" id="ARBA00023264"/>
    </source>
</evidence>
<dbReference type="InterPro" id="IPR004570">
    <property type="entry name" value="Phosphatidylglycerol_P_synth"/>
</dbReference>
<dbReference type="GO" id="GO:0046474">
    <property type="term" value="P:glycerophospholipid biosynthetic process"/>
    <property type="evidence" value="ECO:0007669"/>
    <property type="project" value="TreeGrafter"/>
</dbReference>
<evidence type="ECO:0000256" key="6">
    <source>
        <dbReference type="ARBA" id="ARBA00022989"/>
    </source>
</evidence>
<feature type="transmembrane region" description="Helical" evidence="11">
    <location>
        <begin position="33"/>
        <end position="50"/>
    </location>
</feature>
<reference evidence="12" key="1">
    <citation type="submission" date="2018-05" db="EMBL/GenBank/DDBJ databases">
        <authorList>
            <person name="Lanie J.A."/>
            <person name="Ng W.-L."/>
            <person name="Kazmierczak K.M."/>
            <person name="Andrzejewski T.M."/>
            <person name="Davidsen T.M."/>
            <person name="Wayne K.J."/>
            <person name="Tettelin H."/>
            <person name="Glass J.I."/>
            <person name="Rusch D."/>
            <person name="Podicherti R."/>
            <person name="Tsui H.-C.T."/>
            <person name="Winkler M.E."/>
        </authorList>
    </citation>
    <scope>NUCLEOTIDE SEQUENCE</scope>
</reference>
<keyword evidence="10" id="KW-1208">Phospholipid metabolism</keyword>
<dbReference type="GO" id="GO:0008444">
    <property type="term" value="F:CDP-diacylglycerol-glycerol-3-phosphate 3-phosphatidyltransferase activity"/>
    <property type="evidence" value="ECO:0007669"/>
    <property type="project" value="InterPro"/>
</dbReference>
<feature type="transmembrane region" description="Helical" evidence="11">
    <location>
        <begin position="170"/>
        <end position="191"/>
    </location>
</feature>
<keyword evidence="3" id="KW-0444">Lipid biosynthesis</keyword>
<evidence type="ECO:0000256" key="4">
    <source>
        <dbReference type="ARBA" id="ARBA00022679"/>
    </source>
</evidence>
<organism evidence="12">
    <name type="scientific">marine metagenome</name>
    <dbReference type="NCBI Taxonomy" id="408172"/>
    <lineage>
        <taxon>unclassified sequences</taxon>
        <taxon>metagenomes</taxon>
        <taxon>ecological metagenomes</taxon>
    </lineage>
</organism>
<evidence type="ECO:0000256" key="11">
    <source>
        <dbReference type="SAM" id="Phobius"/>
    </source>
</evidence>
<dbReference type="InterPro" id="IPR000462">
    <property type="entry name" value="CDP-OH_P_trans"/>
</dbReference>
<dbReference type="Pfam" id="PF01066">
    <property type="entry name" value="CDP-OH_P_transf"/>
    <property type="match status" value="1"/>
</dbReference>
<dbReference type="InterPro" id="IPR048254">
    <property type="entry name" value="CDP_ALCOHOL_P_TRANSF_CS"/>
</dbReference>
<name>A0A382FC87_9ZZZZ</name>
<dbReference type="EMBL" id="UINC01048861">
    <property type="protein sequence ID" value="SVB59924.1"/>
    <property type="molecule type" value="Genomic_DNA"/>
</dbReference>
<dbReference type="PROSITE" id="PS00379">
    <property type="entry name" value="CDP_ALCOHOL_P_TRANSF"/>
    <property type="match status" value="1"/>
</dbReference>
<evidence type="ECO:0000256" key="1">
    <source>
        <dbReference type="ARBA" id="ARBA00004141"/>
    </source>
</evidence>
<dbReference type="AlphaFoldDB" id="A0A382FC87"/>
<keyword evidence="4" id="KW-0808">Transferase</keyword>
<dbReference type="PANTHER" id="PTHR14269:SF62">
    <property type="entry name" value="CDP-DIACYLGLYCEROL--GLYCEROL-3-PHOSPHATE 3-PHOSPHATIDYLTRANSFERASE 1, CHLOROPLASTIC"/>
    <property type="match status" value="1"/>
</dbReference>
<evidence type="ECO:0000256" key="2">
    <source>
        <dbReference type="ARBA" id="ARBA00010441"/>
    </source>
</evidence>
<dbReference type="PANTHER" id="PTHR14269">
    <property type="entry name" value="CDP-DIACYLGLYCEROL--GLYCEROL-3-PHOSPHATE 3-PHOSPHATIDYLTRANSFERASE-RELATED"/>
    <property type="match status" value="1"/>
</dbReference>
<accession>A0A382FC87</accession>
<evidence type="ECO:0000256" key="3">
    <source>
        <dbReference type="ARBA" id="ARBA00022516"/>
    </source>
</evidence>
<sequence length="192" mass="21546">MGLSKNLPNVVTVTRMAACPAIFLLALGDSLDAKIWASVLFLLAGMSDLWDGYLARRYGWISDTGKLLDPLADKLLLLATFIPFYIISHRGVDASLIPYWGALPGWVMALVLGREIFVTIFRQWAAKRDVVIAAGKSGKYKAFLQNSFSGGLLLWYPLQDWIMNRNISGFYWKIWLEFHSLWIGCTLALALV</sequence>
<keyword evidence="9" id="KW-0594">Phospholipid biosynthesis</keyword>
<evidence type="ECO:0000256" key="5">
    <source>
        <dbReference type="ARBA" id="ARBA00022692"/>
    </source>
</evidence>
<dbReference type="PIRSF" id="PIRSF000847">
    <property type="entry name" value="Phos_ph_gly_syn"/>
    <property type="match status" value="1"/>
</dbReference>
<proteinExistence type="inferred from homology"/>
<feature type="non-terminal residue" evidence="12">
    <location>
        <position position="192"/>
    </location>
</feature>
<dbReference type="InterPro" id="IPR050324">
    <property type="entry name" value="CDP-alcohol_PTase-I"/>
</dbReference>
<protein>
    <recommendedName>
        <fullName evidence="13">CDP-diacylglycerol--glycerol-3-phosphate 3-phosphatidyltransferase</fullName>
    </recommendedName>
</protein>
<dbReference type="Gene3D" id="1.20.120.1760">
    <property type="match status" value="1"/>
</dbReference>
<keyword evidence="5 11" id="KW-0812">Transmembrane</keyword>
<evidence type="ECO:0000256" key="9">
    <source>
        <dbReference type="ARBA" id="ARBA00023209"/>
    </source>
</evidence>
<evidence type="ECO:0000256" key="7">
    <source>
        <dbReference type="ARBA" id="ARBA00023098"/>
    </source>
</evidence>
<dbReference type="InterPro" id="IPR043130">
    <property type="entry name" value="CDP-OH_PTrfase_TM_dom"/>
</dbReference>
<comment type="similarity">
    <text evidence="2">Belongs to the CDP-alcohol phosphatidyltransferase class-I family.</text>
</comment>